<evidence type="ECO:0000313" key="2">
    <source>
        <dbReference type="Proteomes" id="UP001055072"/>
    </source>
</evidence>
<gene>
    <name evidence="1" type="ORF">BDY19DRAFT_888529</name>
</gene>
<keyword evidence="2" id="KW-1185">Reference proteome</keyword>
<proteinExistence type="predicted"/>
<evidence type="ECO:0000313" key="1">
    <source>
        <dbReference type="EMBL" id="KAI0089965.1"/>
    </source>
</evidence>
<organism evidence="1 2">
    <name type="scientific">Irpex rosettiformis</name>
    <dbReference type="NCBI Taxonomy" id="378272"/>
    <lineage>
        <taxon>Eukaryota</taxon>
        <taxon>Fungi</taxon>
        <taxon>Dikarya</taxon>
        <taxon>Basidiomycota</taxon>
        <taxon>Agaricomycotina</taxon>
        <taxon>Agaricomycetes</taxon>
        <taxon>Polyporales</taxon>
        <taxon>Irpicaceae</taxon>
        <taxon>Irpex</taxon>
    </lineage>
</organism>
<name>A0ACB8U7P0_9APHY</name>
<protein>
    <submittedName>
        <fullName evidence="1">Cullin-domain-containing protein</fullName>
    </submittedName>
</protein>
<sequence>MAIDVHTLLTLPSSKAFSSFRSSDTGILEQPRSDSPPRKIPRLATDSDSASASRSRTSEASNTRPAEGRGSVLLQLQGPHVTVRASNFYDADYNVLRASIRSILDSTNTDELPATYQKLYAACRAVVCQAQKGPGLYESLKLSLEQSVGRTANQVLALTRVGEQWLEPFVNACEWFEKQVGTLESILAYLDREYLSHKKELSPTRTLAYELFSARILDEPQILQKIQDGIREWVEWERKNEMAHTSRAVVTKLISCLIRHDKYKTIFEHFYLKNTAEFYTAESQHLRDTLSAGQFMRRCEERDVQEQNRSMAILPPDSWDVVKDTTRRGLLTNRLEWIAKEAIPSQMAEQDSDGLRRMYLIFAAVGGLKVMQDSFKWQVEVFVKNIVRDTSDEDHMVSKLLIFKAFCDKLVEDTFIDEVKVPQATPSQASTSAATTDIGVHTEKVSNKDFGYAMIDAFAKGFRSRRNKPAELIAKYLDKAMRKGQKGRDDKDYSSELDAALELYRFTDDKDVFRAFYHRALAKRLLLEKSASDDYEKAMLKKLKEQYDPEFGMGDQMFTDLSLSRDLMKEFSALEKNSQYKVSVMVLQHSVWPFAGRKGDVALPEWMGEELQAFMDFYKRKHSGHKLDWDHSLGTAHLRARFKKGEKELSVSLYQAIILLLFNEDEQKSFSEIKMLTQMEDAELRRTLQSLACGRKRVLTKEPLGKDVNDGDVFRCNADFTDPAFRVHINSIQVKETAEETQRTQSLVEGDRKYALDAAIVRIMKGKKQLQYEQLKTATIDAVKHHFKPDIPMIKQRVDNLVEQDYLRRDEDDFSLLMYVA</sequence>
<dbReference type="EMBL" id="MU274909">
    <property type="protein sequence ID" value="KAI0089965.1"/>
    <property type="molecule type" value="Genomic_DNA"/>
</dbReference>
<accession>A0ACB8U7P0</accession>
<dbReference type="Proteomes" id="UP001055072">
    <property type="component" value="Unassembled WGS sequence"/>
</dbReference>
<comment type="caution">
    <text evidence="1">The sequence shown here is derived from an EMBL/GenBank/DDBJ whole genome shotgun (WGS) entry which is preliminary data.</text>
</comment>
<reference evidence="1" key="1">
    <citation type="journal article" date="2021" name="Environ. Microbiol.">
        <title>Gene family expansions and transcriptome signatures uncover fungal adaptations to wood decay.</title>
        <authorList>
            <person name="Hage H."/>
            <person name="Miyauchi S."/>
            <person name="Viragh M."/>
            <person name="Drula E."/>
            <person name="Min B."/>
            <person name="Chaduli D."/>
            <person name="Navarro D."/>
            <person name="Favel A."/>
            <person name="Norest M."/>
            <person name="Lesage-Meessen L."/>
            <person name="Balint B."/>
            <person name="Merenyi Z."/>
            <person name="de Eugenio L."/>
            <person name="Morin E."/>
            <person name="Martinez A.T."/>
            <person name="Baldrian P."/>
            <person name="Stursova M."/>
            <person name="Martinez M.J."/>
            <person name="Novotny C."/>
            <person name="Magnuson J.K."/>
            <person name="Spatafora J.W."/>
            <person name="Maurice S."/>
            <person name="Pangilinan J."/>
            <person name="Andreopoulos W."/>
            <person name="LaButti K."/>
            <person name="Hundley H."/>
            <person name="Na H."/>
            <person name="Kuo A."/>
            <person name="Barry K."/>
            <person name="Lipzen A."/>
            <person name="Henrissat B."/>
            <person name="Riley R."/>
            <person name="Ahrendt S."/>
            <person name="Nagy L.G."/>
            <person name="Grigoriev I.V."/>
            <person name="Martin F."/>
            <person name="Rosso M.N."/>
        </authorList>
    </citation>
    <scope>NUCLEOTIDE SEQUENCE</scope>
    <source>
        <strain evidence="1">CBS 384.51</strain>
    </source>
</reference>